<evidence type="ECO:0000313" key="4">
    <source>
        <dbReference type="Proteomes" id="UP000886841"/>
    </source>
</evidence>
<evidence type="ECO:0000313" key="3">
    <source>
        <dbReference type="EMBL" id="HIR92703.1"/>
    </source>
</evidence>
<dbReference type="Gene3D" id="1.10.1790.10">
    <property type="entry name" value="PRD domain"/>
    <property type="match status" value="2"/>
</dbReference>
<dbReference type="InterPro" id="IPR011608">
    <property type="entry name" value="PRD"/>
</dbReference>
<gene>
    <name evidence="3" type="ORF">IAB98_04710</name>
</gene>
<proteinExistence type="predicted"/>
<dbReference type="Gene3D" id="2.30.24.10">
    <property type="entry name" value="CAT RNA-binding domain"/>
    <property type="match status" value="1"/>
</dbReference>
<dbReference type="Pfam" id="PF00874">
    <property type="entry name" value="PRD"/>
    <property type="match status" value="2"/>
</dbReference>
<dbReference type="InterPro" id="IPR004341">
    <property type="entry name" value="CAT_RNA-bd_dom"/>
</dbReference>
<comment type="caution">
    <text evidence="3">The sequence shown here is derived from an EMBL/GenBank/DDBJ whole genome shotgun (WGS) entry which is preliminary data.</text>
</comment>
<name>A0A9D1EIK9_9FIRM</name>
<dbReference type="SMART" id="SM01061">
    <property type="entry name" value="CAT_RBD"/>
    <property type="match status" value="1"/>
</dbReference>
<dbReference type="Proteomes" id="UP000886841">
    <property type="component" value="Unassembled WGS sequence"/>
</dbReference>
<evidence type="ECO:0000259" key="2">
    <source>
        <dbReference type="PROSITE" id="PS51372"/>
    </source>
</evidence>
<dbReference type="InterPro" id="IPR036650">
    <property type="entry name" value="CAT_RNA-bd_dom_sf"/>
</dbReference>
<accession>A0A9D1EIK9</accession>
<feature type="domain" description="PRD" evidence="2">
    <location>
        <begin position="65"/>
        <end position="170"/>
    </location>
</feature>
<dbReference type="SUPFAM" id="SSF63520">
    <property type="entry name" value="PTS-regulatory domain, PRD"/>
    <property type="match status" value="2"/>
</dbReference>
<sequence length="281" mass="32699">MRVVKVLNNSLVLALDDSGAETILMGKGIGFHKAIGYEFQRDEVEKVFVLKDRSISRSIIRLAAETDSVYFELAKSVIDYAIEQYGMKLLDHIYLSLTDHLAFAVKRLREEIEVPNFYTNEMKKFNPNEYQVGVYAVEQVREKLRLQLPADEAGNIAFHFINAQVDHPYNEKNRLINRVTEKVLQIVQYYFQLVYQEESTSYSRYVTHVRLFAQRLVSKQLLPQESSPLLYEQIAAACTREFACVEKIALYVRENFRMELSNQEAMYLALHIHRVLEEGRG</sequence>
<evidence type="ECO:0000256" key="1">
    <source>
        <dbReference type="ARBA" id="ARBA00022737"/>
    </source>
</evidence>
<dbReference type="GO" id="GO:0006355">
    <property type="term" value="P:regulation of DNA-templated transcription"/>
    <property type="evidence" value="ECO:0007669"/>
    <property type="project" value="InterPro"/>
</dbReference>
<dbReference type="PANTHER" id="PTHR30185:SF15">
    <property type="entry name" value="CRYPTIC BETA-GLUCOSIDE BGL OPERON ANTITERMINATOR"/>
    <property type="match status" value="1"/>
</dbReference>
<dbReference type="EMBL" id="DVHU01000042">
    <property type="protein sequence ID" value="HIR92703.1"/>
    <property type="molecule type" value="Genomic_DNA"/>
</dbReference>
<keyword evidence="1" id="KW-0677">Repeat</keyword>
<dbReference type="GO" id="GO:0003723">
    <property type="term" value="F:RNA binding"/>
    <property type="evidence" value="ECO:0007669"/>
    <property type="project" value="InterPro"/>
</dbReference>
<dbReference type="AlphaFoldDB" id="A0A9D1EIK9"/>
<dbReference type="Pfam" id="PF03123">
    <property type="entry name" value="CAT_RBD"/>
    <property type="match status" value="1"/>
</dbReference>
<dbReference type="InterPro" id="IPR036634">
    <property type="entry name" value="PRD_sf"/>
</dbReference>
<organism evidence="3 4">
    <name type="scientific">Candidatus Egerieimonas intestinavium</name>
    <dbReference type="NCBI Taxonomy" id="2840777"/>
    <lineage>
        <taxon>Bacteria</taxon>
        <taxon>Bacillati</taxon>
        <taxon>Bacillota</taxon>
        <taxon>Clostridia</taxon>
        <taxon>Lachnospirales</taxon>
        <taxon>Lachnospiraceae</taxon>
        <taxon>Lachnospiraceae incertae sedis</taxon>
        <taxon>Candidatus Egerieimonas</taxon>
    </lineage>
</organism>
<dbReference type="SUPFAM" id="SSF50151">
    <property type="entry name" value="SacY-like RNA-binding domain"/>
    <property type="match status" value="1"/>
</dbReference>
<dbReference type="PROSITE" id="PS51372">
    <property type="entry name" value="PRD_2"/>
    <property type="match status" value="2"/>
</dbReference>
<reference evidence="3" key="2">
    <citation type="journal article" date="2021" name="PeerJ">
        <title>Extensive microbial diversity within the chicken gut microbiome revealed by metagenomics and culture.</title>
        <authorList>
            <person name="Gilroy R."/>
            <person name="Ravi A."/>
            <person name="Getino M."/>
            <person name="Pursley I."/>
            <person name="Horton D.L."/>
            <person name="Alikhan N.F."/>
            <person name="Baker D."/>
            <person name="Gharbi K."/>
            <person name="Hall N."/>
            <person name="Watson M."/>
            <person name="Adriaenssens E.M."/>
            <person name="Foster-Nyarko E."/>
            <person name="Jarju S."/>
            <person name="Secka A."/>
            <person name="Antonio M."/>
            <person name="Oren A."/>
            <person name="Chaudhuri R.R."/>
            <person name="La Ragione R."/>
            <person name="Hildebrand F."/>
            <person name="Pallen M.J."/>
        </authorList>
    </citation>
    <scope>NUCLEOTIDE SEQUENCE</scope>
    <source>
        <strain evidence="3">ChiSxjej1B13-7041</strain>
    </source>
</reference>
<dbReference type="InterPro" id="IPR050661">
    <property type="entry name" value="BglG_antiterminators"/>
</dbReference>
<feature type="domain" description="PRD" evidence="2">
    <location>
        <begin position="171"/>
        <end position="281"/>
    </location>
</feature>
<dbReference type="PANTHER" id="PTHR30185">
    <property type="entry name" value="CRYPTIC BETA-GLUCOSIDE BGL OPERON ANTITERMINATOR"/>
    <property type="match status" value="1"/>
</dbReference>
<protein>
    <submittedName>
        <fullName evidence="3">PRD domain-containing protein</fullName>
    </submittedName>
</protein>
<reference evidence="3" key="1">
    <citation type="submission" date="2020-10" db="EMBL/GenBank/DDBJ databases">
        <authorList>
            <person name="Gilroy R."/>
        </authorList>
    </citation>
    <scope>NUCLEOTIDE SEQUENCE</scope>
    <source>
        <strain evidence="3">ChiSxjej1B13-7041</strain>
    </source>
</reference>